<dbReference type="RefSeq" id="XP_026619371.1">
    <property type="nucleotide sequence ID" value="XM_026768516.1"/>
</dbReference>
<name>A0A3F3PHF8_9EURO</name>
<sequence length="65" mass="7213">FAHLADAQSTPSIILKGDQVLLREMRSVCPHFLHSGQSGRYPDNPIFGRVGLDIEINAQHGHARH</sequence>
<protein>
    <submittedName>
        <fullName evidence="1">Uncharacterized protein</fullName>
    </submittedName>
</protein>
<accession>A0A3F3PHF8</accession>
<proteinExistence type="predicted"/>
<feature type="non-terminal residue" evidence="1">
    <location>
        <position position="1"/>
    </location>
</feature>
<dbReference type="Proteomes" id="UP000253729">
    <property type="component" value="Unassembled WGS sequence"/>
</dbReference>
<organism evidence="1 2">
    <name type="scientific">Aspergillus welwitschiae</name>
    <dbReference type="NCBI Taxonomy" id="1341132"/>
    <lineage>
        <taxon>Eukaryota</taxon>
        <taxon>Fungi</taxon>
        <taxon>Dikarya</taxon>
        <taxon>Ascomycota</taxon>
        <taxon>Pezizomycotina</taxon>
        <taxon>Eurotiomycetes</taxon>
        <taxon>Eurotiomycetidae</taxon>
        <taxon>Eurotiales</taxon>
        <taxon>Aspergillaceae</taxon>
        <taxon>Aspergillus</taxon>
        <taxon>Aspergillus subgen. Circumdati</taxon>
    </lineage>
</organism>
<evidence type="ECO:0000313" key="2">
    <source>
        <dbReference type="Proteomes" id="UP000253729"/>
    </source>
</evidence>
<evidence type="ECO:0000313" key="1">
    <source>
        <dbReference type="EMBL" id="RDH26349.1"/>
    </source>
</evidence>
<reference evidence="1 2" key="1">
    <citation type="submission" date="2018-07" db="EMBL/GenBank/DDBJ databases">
        <title>The genomes of Aspergillus section Nigri reveals drivers in fungal speciation.</title>
        <authorList>
            <consortium name="DOE Joint Genome Institute"/>
            <person name="Vesth T.C."/>
            <person name="Nybo J."/>
            <person name="Theobald S."/>
            <person name="Brandl J."/>
            <person name="Frisvad J.C."/>
            <person name="Nielsen K.F."/>
            <person name="Lyhne E.K."/>
            <person name="Kogle M.E."/>
            <person name="Kuo A."/>
            <person name="Riley R."/>
            <person name="Clum A."/>
            <person name="Nolan M."/>
            <person name="Lipzen A."/>
            <person name="Salamov A."/>
            <person name="Henrissat B."/>
            <person name="Wiebenga A."/>
            <person name="De vries R.P."/>
            <person name="Grigoriev I.V."/>
            <person name="Mortensen U.H."/>
            <person name="Andersen M.R."/>
            <person name="Baker S.E."/>
        </authorList>
    </citation>
    <scope>NUCLEOTIDE SEQUENCE [LARGE SCALE GENOMIC DNA]</scope>
    <source>
        <strain evidence="1 2">CBS 139.54b</strain>
    </source>
</reference>
<keyword evidence="2" id="KW-1185">Reference proteome</keyword>
<dbReference type="EMBL" id="KZ852164">
    <property type="protein sequence ID" value="RDH26349.1"/>
    <property type="molecule type" value="Genomic_DNA"/>
</dbReference>
<gene>
    <name evidence="1" type="ORF">BDQ94DRAFT_155690</name>
</gene>
<dbReference type="GeneID" id="38136872"/>
<dbReference type="AlphaFoldDB" id="A0A3F3PHF8"/>